<feature type="signal peptide" evidence="1">
    <location>
        <begin position="1"/>
        <end position="26"/>
    </location>
</feature>
<gene>
    <name evidence="3" type="ordered locus">S70_12860</name>
</gene>
<accession>A0A140NMT6</accession>
<feature type="chain" id="PRO_5007303740" description="Fimbrial-type adhesion domain-containing protein" evidence="1">
    <location>
        <begin position="27"/>
        <end position="322"/>
    </location>
</feature>
<proteinExistence type="predicted"/>
<dbReference type="Gene3D" id="2.60.40.1090">
    <property type="entry name" value="Fimbrial-type adhesion domain"/>
    <property type="match status" value="1"/>
</dbReference>
<dbReference type="GO" id="GO:0007155">
    <property type="term" value="P:cell adhesion"/>
    <property type="evidence" value="ECO:0007669"/>
    <property type="project" value="InterPro"/>
</dbReference>
<dbReference type="PATRIC" id="fig|1157951.4.peg.2592"/>
<dbReference type="InterPro" id="IPR036937">
    <property type="entry name" value="Adhesion_dom_fimbrial_sf"/>
</dbReference>
<dbReference type="GO" id="GO:0009289">
    <property type="term" value="C:pilus"/>
    <property type="evidence" value="ECO:0007669"/>
    <property type="project" value="InterPro"/>
</dbReference>
<dbReference type="Proteomes" id="UP000005012">
    <property type="component" value="Chromosome"/>
</dbReference>
<dbReference type="OrthoDB" id="8926940at2"/>
<dbReference type="InterPro" id="IPR000259">
    <property type="entry name" value="Adhesion_dom_fimbrial"/>
</dbReference>
<dbReference type="AlphaFoldDB" id="A0A140NMT6"/>
<feature type="domain" description="Fimbrial-type adhesion" evidence="2">
    <location>
        <begin position="202"/>
        <end position="321"/>
    </location>
</feature>
<dbReference type="InterPro" id="IPR008966">
    <property type="entry name" value="Adhesion_dom_sf"/>
</dbReference>
<sequence>MIHRFIKHSGLSLLLLLVFFSTKAFALDCVEYGTGDVIKPPVPVGQLAIPADTPANTIIWQSDPMTVTVYCNNVLGNAVDVVHMYFNPTSQKIGAGLLLGANYKGEQLERNQQRVNLGTNPIRKGQSVTVTVTFTLYIKVTGVVPPSGNYNGDNQFTVFQFDGSGGINTTPGAKNLRYSISGLRGIRFLKCGADIKVFPESQQIDFGQLMVTDLNQGKEFKKQFQVQAVKRGCLDNFSMNINFETTEQLNGEYAIDLKNGTNLTLFDDKNNRMKFNYFQFFGTLATGSTSVTRNYTASIKKVAPTVNTGKFNASTVVRINYY</sequence>
<dbReference type="GeneID" id="93520828"/>
<evidence type="ECO:0000259" key="2">
    <source>
        <dbReference type="Pfam" id="PF00419"/>
    </source>
</evidence>
<reference evidence="3 4" key="1">
    <citation type="journal article" date="2012" name="J. Bacteriol.">
        <title>Complete Genome Sequence of Providencia stuartii Clinical Isolate MRSN 2154.</title>
        <authorList>
            <person name="Clifford R.J."/>
            <person name="Hang J."/>
            <person name="Riley M.C."/>
            <person name="Onmus-Leone F."/>
            <person name="Kuschner R.A."/>
            <person name="Lesho E.P."/>
            <person name="Waterman P.E."/>
        </authorList>
    </citation>
    <scope>NUCLEOTIDE SEQUENCE [LARGE SCALE GENOMIC DNA]</scope>
    <source>
        <strain evidence="3 4">MRSN 2154</strain>
    </source>
</reference>
<name>A0A140NMT6_PROSM</name>
<dbReference type="HOGENOM" id="CLU_064082_1_1_6"/>
<evidence type="ECO:0000313" key="3">
    <source>
        <dbReference type="EMBL" id="AFH94415.1"/>
    </source>
</evidence>
<evidence type="ECO:0000313" key="4">
    <source>
        <dbReference type="Proteomes" id="UP000005012"/>
    </source>
</evidence>
<protein>
    <recommendedName>
        <fullName evidence="2">Fimbrial-type adhesion domain-containing protein</fullName>
    </recommendedName>
</protein>
<organism evidence="3 4">
    <name type="scientific">Providencia stuartii (strain MRSN 2154)</name>
    <dbReference type="NCBI Taxonomy" id="1157951"/>
    <lineage>
        <taxon>Bacteria</taxon>
        <taxon>Pseudomonadati</taxon>
        <taxon>Pseudomonadota</taxon>
        <taxon>Gammaproteobacteria</taxon>
        <taxon>Enterobacterales</taxon>
        <taxon>Morganellaceae</taxon>
        <taxon>Providencia</taxon>
    </lineage>
</organism>
<dbReference type="Pfam" id="PF00419">
    <property type="entry name" value="Fimbrial"/>
    <property type="match status" value="1"/>
</dbReference>
<reference evidence="4" key="2">
    <citation type="submission" date="2012-04" db="EMBL/GenBank/DDBJ databases">
        <title>Complete genome sequence of Providencia stuartii clinical isolate MRSN 2154.</title>
        <authorList>
            <person name="Clifford R.J."/>
            <person name="Hang J."/>
            <person name="Riley M.C."/>
            <person name="Onmus-Leone F."/>
            <person name="Kuschner R.A."/>
            <person name="Lesho E.P."/>
            <person name="Waterman P.E."/>
        </authorList>
    </citation>
    <scope>NUCLEOTIDE SEQUENCE [LARGE SCALE GENOMIC DNA]</scope>
    <source>
        <strain evidence="4">MRSN 2154</strain>
    </source>
</reference>
<keyword evidence="1" id="KW-0732">Signal</keyword>
<dbReference type="EMBL" id="CP003488">
    <property type="protein sequence ID" value="AFH94415.1"/>
    <property type="molecule type" value="Genomic_DNA"/>
</dbReference>
<evidence type="ECO:0000256" key="1">
    <source>
        <dbReference type="SAM" id="SignalP"/>
    </source>
</evidence>
<dbReference type="SUPFAM" id="SSF49401">
    <property type="entry name" value="Bacterial adhesins"/>
    <property type="match status" value="1"/>
</dbReference>
<dbReference type="RefSeq" id="WP_004917347.1">
    <property type="nucleotide sequence ID" value="NC_017731.1"/>
</dbReference>
<dbReference type="KEGG" id="psi:S70_12860"/>